<dbReference type="GO" id="GO:0007606">
    <property type="term" value="P:sensory perception of chemical stimulus"/>
    <property type="evidence" value="ECO:0007669"/>
    <property type="project" value="InterPro"/>
</dbReference>
<evidence type="ECO:0000256" key="2">
    <source>
        <dbReference type="ARBA" id="ARBA00006860"/>
    </source>
</evidence>
<comment type="subcellular location">
    <subcellularLocation>
        <location evidence="1">Membrane</location>
        <topology evidence="1">Multi-pass membrane protein</topology>
    </subcellularLocation>
</comment>
<feature type="transmembrane region" description="Helical" evidence="6">
    <location>
        <begin position="245"/>
        <end position="270"/>
    </location>
</feature>
<evidence type="ECO:0000256" key="4">
    <source>
        <dbReference type="ARBA" id="ARBA00022989"/>
    </source>
</evidence>
<evidence type="ECO:0000256" key="3">
    <source>
        <dbReference type="ARBA" id="ARBA00022692"/>
    </source>
</evidence>
<evidence type="ECO:0000256" key="6">
    <source>
        <dbReference type="SAM" id="Phobius"/>
    </source>
</evidence>
<protein>
    <submittedName>
        <fullName evidence="7">Uncharacterized protein</fullName>
    </submittedName>
</protein>
<dbReference type="EMBL" id="DS268417">
    <property type="protein sequence ID" value="EFO83662.1"/>
    <property type="molecule type" value="Genomic_DNA"/>
</dbReference>
<feature type="transmembrane region" description="Helical" evidence="6">
    <location>
        <begin position="56"/>
        <end position="79"/>
    </location>
</feature>
<feature type="transmembrane region" description="Helical" evidence="6">
    <location>
        <begin position="22"/>
        <end position="44"/>
    </location>
</feature>
<feature type="transmembrane region" description="Helical" evidence="6">
    <location>
        <begin position="315"/>
        <end position="341"/>
    </location>
</feature>
<dbReference type="InterPro" id="IPR002184">
    <property type="entry name" value="7TM_GPCR_serpentine_rcpt_Srb"/>
</dbReference>
<keyword evidence="3 6" id="KW-0812">Transmembrane</keyword>
<keyword evidence="4 6" id="KW-1133">Transmembrane helix</keyword>
<name>E3LWL2_CAERE</name>
<evidence type="ECO:0000313" key="8">
    <source>
        <dbReference type="Proteomes" id="UP000008281"/>
    </source>
</evidence>
<keyword evidence="8" id="KW-1185">Reference proteome</keyword>
<feature type="transmembrane region" description="Helical" evidence="6">
    <location>
        <begin position="189"/>
        <end position="215"/>
    </location>
</feature>
<dbReference type="PRINTS" id="PR00699">
    <property type="entry name" value="TMPROTEINSRB"/>
</dbReference>
<evidence type="ECO:0000313" key="7">
    <source>
        <dbReference type="EMBL" id="EFO83662.1"/>
    </source>
</evidence>
<dbReference type="PANTHER" id="PTHR31216">
    <property type="entry name" value="SERPENTINE RECEPTOR CLASS BETA-1-RELATED-RELATED"/>
    <property type="match status" value="1"/>
</dbReference>
<dbReference type="OrthoDB" id="5781493at2759"/>
<dbReference type="AlphaFoldDB" id="E3LWL2"/>
<dbReference type="InParanoid" id="E3LWL2"/>
<comment type="similarity">
    <text evidence="2">Belongs to the nematode receptor-like protein srb family.</text>
</comment>
<feature type="transmembrane region" description="Helical" evidence="6">
    <location>
        <begin position="479"/>
        <end position="501"/>
    </location>
</feature>
<keyword evidence="5 6" id="KW-0472">Membrane</keyword>
<dbReference type="HOGENOM" id="CLU_430992_0_0_1"/>
<dbReference type="Proteomes" id="UP000008281">
    <property type="component" value="Unassembled WGS sequence"/>
</dbReference>
<sequence>MSTNCSTIFHQAYNPIFRFSSIYQVVISISSIIPLGYFLIFKLLKSTFHWNLKTIFIGYFLSMILFSTCYLISGVIQTIKPFFSTDPCDLSVIPFYHKFVLSTISFFVTLSTSFPFSITIERYLAMKTAEKYEKTPAILGPILVGINTLANFGIMYNIFKDESFSDPSVSFSIYPPAAAQKNISIYCSVMFQIFTFSAILFFLNFIDVLFDIILLRQNIRLKKLLTNSSLTAKYQLEEVYQSTKFSVFLILIHIISFGIYVSAVAFFRYFGSLIISDPYYVFGMRLMCSTTIQSIKALTSTDPCDVSINPFYHKILVSTVSFLLTLSTSFPFLITIERYYAMKTAEKYEKTPVILGPILVGINVLVNFGIIFKVFKDESFSDAAVSFSVYPAAPAQTIHSFGPPFASPSHLGLALRKSTRYCLRLSSGGRFSSSVAARPAAWATSEEIAHLSRFPFSYGLMATGGGGKPDVRCTVMFQMFTFFVILFFLNLIDVLFDIILLRQNLRLKKLLTNSSLTAKYQLEEVYQSTKFSVFLILIHITSFGIYVSAVIFFRYFGTLIISDPYYLFGVRATSTTMIPTYHLLLGVFSILFLNRINSKKSEGTTIQMSSTGKSGANNYDQAIFSIWNSVSNTAA</sequence>
<gene>
    <name evidence="7" type="ORF">CRE_02902</name>
</gene>
<feature type="transmembrane region" description="Helical" evidence="6">
    <location>
        <begin position="353"/>
        <end position="372"/>
    </location>
</feature>
<organism evidence="8">
    <name type="scientific">Caenorhabditis remanei</name>
    <name type="common">Caenorhabditis vulgaris</name>
    <dbReference type="NCBI Taxonomy" id="31234"/>
    <lineage>
        <taxon>Eukaryota</taxon>
        <taxon>Metazoa</taxon>
        <taxon>Ecdysozoa</taxon>
        <taxon>Nematoda</taxon>
        <taxon>Chromadorea</taxon>
        <taxon>Rhabditida</taxon>
        <taxon>Rhabditina</taxon>
        <taxon>Rhabditomorpha</taxon>
        <taxon>Rhabditoidea</taxon>
        <taxon>Rhabditidae</taxon>
        <taxon>Peloderinae</taxon>
        <taxon>Caenorhabditis</taxon>
    </lineage>
</organism>
<evidence type="ECO:0000256" key="1">
    <source>
        <dbReference type="ARBA" id="ARBA00004141"/>
    </source>
</evidence>
<feature type="transmembrane region" description="Helical" evidence="6">
    <location>
        <begin position="99"/>
        <end position="118"/>
    </location>
</feature>
<evidence type="ECO:0000256" key="5">
    <source>
        <dbReference type="ARBA" id="ARBA00023136"/>
    </source>
</evidence>
<dbReference type="eggNOG" id="ENOG502TGFS">
    <property type="taxonomic scope" value="Eukaryota"/>
</dbReference>
<dbReference type="InterPro" id="IPR019408">
    <property type="entry name" value="7TM_GPCR_serpentine_rcpt_Srab"/>
</dbReference>
<dbReference type="PANTHER" id="PTHR31216:SF0">
    <property type="entry name" value="SERPENTINE RECEPTOR CLASS BETA-11"/>
    <property type="match status" value="1"/>
</dbReference>
<dbReference type="Pfam" id="PF10292">
    <property type="entry name" value="7TM_GPCR_Srab"/>
    <property type="match status" value="1"/>
</dbReference>
<feature type="transmembrane region" description="Helical" evidence="6">
    <location>
        <begin position="138"/>
        <end position="159"/>
    </location>
</feature>
<dbReference type="GO" id="GO:0016020">
    <property type="term" value="C:membrane"/>
    <property type="evidence" value="ECO:0007669"/>
    <property type="project" value="UniProtKB-SubCell"/>
</dbReference>
<dbReference type="Pfam" id="PF02175">
    <property type="entry name" value="7TM_GPCR_Srb"/>
    <property type="match status" value="2"/>
</dbReference>
<dbReference type="GO" id="GO:0004888">
    <property type="term" value="F:transmembrane signaling receptor activity"/>
    <property type="evidence" value="ECO:0007669"/>
    <property type="project" value="InterPro"/>
</dbReference>
<reference evidence="7" key="1">
    <citation type="submission" date="2007-07" db="EMBL/GenBank/DDBJ databases">
        <title>PCAP assembly of the Caenorhabditis remanei genome.</title>
        <authorList>
            <consortium name="The Caenorhabditis remanei Sequencing Consortium"/>
            <person name="Wilson R.K."/>
        </authorList>
    </citation>
    <scope>NUCLEOTIDE SEQUENCE [LARGE SCALE GENOMIC DNA]</scope>
    <source>
        <strain evidence="7">PB4641</strain>
    </source>
</reference>
<accession>E3LWL2</accession>
<feature type="transmembrane region" description="Helical" evidence="6">
    <location>
        <begin position="531"/>
        <end position="556"/>
    </location>
</feature>
<dbReference type="FunCoup" id="E3LWL2">
    <property type="interactions" value="3"/>
</dbReference>
<feature type="transmembrane region" description="Helical" evidence="6">
    <location>
        <begin position="576"/>
        <end position="593"/>
    </location>
</feature>
<proteinExistence type="inferred from homology"/>